<reference evidence="7" key="2">
    <citation type="submission" date="2025-08" db="UniProtKB">
        <authorList>
            <consortium name="Ensembl"/>
        </authorList>
    </citation>
    <scope>IDENTIFICATION</scope>
    <source>
        <strain evidence="7">Glennie</strain>
    </source>
</reference>
<dbReference type="CTD" id="2177"/>
<name>A0A6I8PP45_ORNAN</name>
<evidence type="ECO:0000256" key="4">
    <source>
        <dbReference type="ARBA" id="ARBA00023242"/>
    </source>
</evidence>
<keyword evidence="8" id="KW-1185">Reference proteome</keyword>
<evidence type="ECO:0000256" key="3">
    <source>
        <dbReference type="ARBA" id="ARBA00022843"/>
    </source>
</evidence>
<evidence type="ECO:0000256" key="6">
    <source>
        <dbReference type="SAM" id="MobiDB-lite"/>
    </source>
</evidence>
<keyword evidence="3" id="KW-0832">Ubl conjugation</keyword>
<dbReference type="GO" id="GO:0005829">
    <property type="term" value="C:cytosol"/>
    <property type="evidence" value="ECO:0007669"/>
    <property type="project" value="Ensembl"/>
</dbReference>
<dbReference type="GO" id="GO:0010332">
    <property type="term" value="P:response to gamma radiation"/>
    <property type="evidence" value="ECO:0007669"/>
    <property type="project" value="Ensembl"/>
</dbReference>
<dbReference type="OrthoDB" id="27031at2759"/>
<dbReference type="InterPro" id="IPR029448">
    <property type="entry name" value="FANCD2"/>
</dbReference>
<dbReference type="GO" id="GO:0000793">
    <property type="term" value="C:condensed chromosome"/>
    <property type="evidence" value="ECO:0000318"/>
    <property type="project" value="GO_Central"/>
</dbReference>
<dbReference type="FunCoup" id="A0A6I8PP45">
    <property type="interactions" value="3398"/>
</dbReference>
<feature type="compositionally biased region" description="Basic residues" evidence="6">
    <location>
        <begin position="859"/>
        <end position="868"/>
    </location>
</feature>
<dbReference type="GO" id="GO:1990391">
    <property type="term" value="C:DNA repair complex"/>
    <property type="evidence" value="ECO:0007669"/>
    <property type="project" value="Ensembl"/>
</dbReference>
<keyword evidence="4" id="KW-0539">Nucleus</keyword>
<sequence>MFAGGGSFGLEQKEGSLTPEASKTGKNQDGDKSQKTTTGDGIVNDDTVFVQLLKAAGILLKVGGKQNELVVEQVIFQKKLFQELKKHALYPRVIEEFVSGLESYIEDRDCFRNCLQACECLHTEETSLFTPCYKSVIKLLLGIDILQPAVIKLLFEKFPQFMLERSGSDEMGIPQLIINQFKWIDRIVDGKDFNTKILQLVSIVPLALQHDIITSLPEILEDSQRGDMAKELCVLMKQNIALTIPVLDVLPSLYLGPELLVELRQSLMTQLSIVKLEDLPVIVKFILHSITATNALEVISELRMKLSLESCVLPSEIQSLHKSKEQARNQSDSSQSCIVLLCDVIKSALRFQKSMSEAWIKAIENIDSVSDHKALDLIVLLIIYSINPQSKKHIGKVLRTKAQSGCLQEPLLQRTFSGHPTVFRDYLPSLLSIAQILLRSVDHSVISFVSLLYKHAFLSLDAYCQQEVIGTLVNHVCCGTDVEVNISLDLLLELVVLKYSAMCMCSSLLKGILEYLDNMTLEQIRKLFTMLSRLAFGKGLEDSSHMQDDLHMVIRKQLFSHVSKYKLIGVIGAVSMVASLMQNRIEASERNPVEEKLSDEKKEQVTSLLELICSCSENSPQASVLYYDEFANLIQKGNLAPQTLEWMEQSMLNAFQDAFVVDHDPAQQRTDQSPVKALYHLEEDSPGEIAINLLPLLAQQDLKKNIWDWTPADPEKKIVSPVCLPPFFRLLRICVQRQNAGKLDDIEGLLVCPIYFSELESQETLASMLQEERSFKCSLLFLAINWFRELVNAFCGQIDPDIKEKLIARLKHITDLQTVLEKYLAVTPGYEPPVANFDFDTLDGIPHVKLAVLGKTRKKAGAGGRKRKADGSKISSPEKLAKEVSREGDQSQTDKSQLDKGLKKEKLPVVSLENYNTFFRELDLEVFSILHCRLWTPSPLAAEFLTVDPELNQLEPPQLLFLLDDLFRKMENTLSPVAKQLPFLTSKKGKNAGFSHLQQKSTDEIARCFLQLLTPLSNHMEVIHNYFQVLNDENSDMEGAPTMHGQAQLVLASCYLRLLQIFHGLFAWNGFSQPKNQNLLKSALEVLAGKLYQGDSELPEEELFSLTFRYLMNFQPSIPSFQCGLYLIKLQVAIAEKSLESQHKDKIAYQAKEFLCKIWLKPNGEKEKGSGFKDQLQSLLSIYLTNTDNILKAIEEIVVVGVEQLTNSPKEAHSSTFPTLSRQTFLVYFRVMMIELEKTVRTFPANVPTDVQELKEKFVFWKMAIKDFHILISLVKVYDSWPILNVSLKYGRLFVDGFLKQCMPLLDSTFKKYWEEVDYLLKIFQLSTRQLHNMCSHSKIHQDVRLTSHVPSLKKSLEMLVLRVKAMLTLNNCQEAFWLGILRNRDLQGEEILEPDSQEEENEMESDSQLSKQEAGKDNENKASGSEGERVDDENEKAN</sequence>
<feature type="region of interest" description="Disordered" evidence="6">
    <location>
        <begin position="1"/>
        <end position="39"/>
    </location>
</feature>
<dbReference type="GO" id="GO:0031573">
    <property type="term" value="P:mitotic intra-S DNA damage checkpoint signaling"/>
    <property type="evidence" value="ECO:0000318"/>
    <property type="project" value="GO_Central"/>
</dbReference>
<dbReference type="GeneID" id="103166447"/>
<protein>
    <submittedName>
        <fullName evidence="7">FA complementation group D2</fullName>
    </submittedName>
</protein>
<dbReference type="GO" id="GO:0007129">
    <property type="term" value="P:homologous chromosome pairing at meiosis"/>
    <property type="evidence" value="ECO:0000318"/>
    <property type="project" value="GO_Central"/>
</dbReference>
<dbReference type="GO" id="GO:1990918">
    <property type="term" value="P:double-strand break repair involved in meiotic recombination"/>
    <property type="evidence" value="ECO:0000318"/>
    <property type="project" value="GO_Central"/>
</dbReference>
<dbReference type="GO" id="GO:0070182">
    <property type="term" value="F:DNA polymerase binding"/>
    <property type="evidence" value="ECO:0000318"/>
    <property type="project" value="GO_Central"/>
</dbReference>
<reference evidence="7" key="3">
    <citation type="submission" date="2025-09" db="UniProtKB">
        <authorList>
            <consortium name="Ensembl"/>
        </authorList>
    </citation>
    <scope>IDENTIFICATION</scope>
    <source>
        <strain evidence="7">Glennie</strain>
    </source>
</reference>
<reference evidence="7 8" key="1">
    <citation type="journal article" date="2008" name="Nature">
        <title>Genome analysis of the platypus reveals unique signatures of evolution.</title>
        <authorList>
            <person name="Warren W.C."/>
            <person name="Hillier L.W."/>
            <person name="Marshall Graves J.A."/>
            <person name="Birney E."/>
            <person name="Ponting C.P."/>
            <person name="Grutzner F."/>
            <person name="Belov K."/>
            <person name="Miller W."/>
            <person name="Clarke L."/>
            <person name="Chinwalla A.T."/>
            <person name="Yang S.P."/>
            <person name="Heger A."/>
            <person name="Locke D.P."/>
            <person name="Miethke P."/>
            <person name="Waters P.D."/>
            <person name="Veyrunes F."/>
            <person name="Fulton L."/>
            <person name="Fulton B."/>
            <person name="Graves T."/>
            <person name="Wallis J."/>
            <person name="Puente X.S."/>
            <person name="Lopez-Otin C."/>
            <person name="Ordonez G.R."/>
            <person name="Eichler E.E."/>
            <person name="Chen L."/>
            <person name="Cheng Z."/>
            <person name="Deakin J.E."/>
            <person name="Alsop A."/>
            <person name="Thompson K."/>
            <person name="Kirby P."/>
            <person name="Papenfuss A.T."/>
            <person name="Wakefield M.J."/>
            <person name="Olender T."/>
            <person name="Lancet D."/>
            <person name="Huttley G.A."/>
            <person name="Smit A.F."/>
            <person name="Pask A."/>
            <person name="Temple-Smith P."/>
            <person name="Batzer M.A."/>
            <person name="Walker J.A."/>
            <person name="Konkel M.K."/>
            <person name="Harris R.S."/>
            <person name="Whittington C.M."/>
            <person name="Wong E.S."/>
            <person name="Gemmell N.J."/>
            <person name="Buschiazzo E."/>
            <person name="Vargas Jentzsch I.M."/>
            <person name="Merkel A."/>
            <person name="Schmitz J."/>
            <person name="Zemann A."/>
            <person name="Churakov G."/>
            <person name="Kriegs J.O."/>
            <person name="Brosius J."/>
            <person name="Murchison E.P."/>
            <person name="Sachidanandam R."/>
            <person name="Smith C."/>
            <person name="Hannon G.J."/>
            <person name="Tsend-Ayush E."/>
            <person name="McMillan D."/>
            <person name="Attenborough R."/>
            <person name="Rens W."/>
            <person name="Ferguson-Smith M."/>
            <person name="Lefevre C.M."/>
            <person name="Sharp J.A."/>
            <person name="Nicholas K.R."/>
            <person name="Ray D.A."/>
            <person name="Kube M."/>
            <person name="Reinhardt R."/>
            <person name="Pringle T.H."/>
            <person name="Taylor J."/>
            <person name="Jones R.C."/>
            <person name="Nixon B."/>
            <person name="Dacheux J.L."/>
            <person name="Niwa H."/>
            <person name="Sekita Y."/>
            <person name="Huang X."/>
            <person name="Stark A."/>
            <person name="Kheradpour P."/>
            <person name="Kellis M."/>
            <person name="Flicek P."/>
            <person name="Chen Y."/>
            <person name="Webber C."/>
            <person name="Hardison R."/>
            <person name="Nelson J."/>
            <person name="Hallsworth-Pepin K."/>
            <person name="Delehaunty K."/>
            <person name="Markovic C."/>
            <person name="Minx P."/>
            <person name="Feng Y."/>
            <person name="Kremitzki C."/>
            <person name="Mitreva M."/>
            <person name="Glasscock J."/>
            <person name="Wylie T."/>
            <person name="Wohldmann P."/>
            <person name="Thiru P."/>
            <person name="Nhan M.N."/>
            <person name="Pohl C.S."/>
            <person name="Smith S.M."/>
            <person name="Hou S."/>
            <person name="Nefedov M."/>
            <person name="de Jong P.J."/>
            <person name="Renfree M.B."/>
            <person name="Mardis E.R."/>
            <person name="Wilson R.K."/>
        </authorList>
    </citation>
    <scope>NUCLEOTIDE SEQUENCE [LARGE SCALE GENOMIC DNA]</scope>
    <source>
        <strain evidence="7 8">Glennie</strain>
    </source>
</reference>
<dbReference type="OMA" id="QCIRGNT"/>
<dbReference type="PANTHER" id="PTHR32086:SF0">
    <property type="entry name" value="FANCONI ANEMIA GROUP D2 PROTEIN"/>
    <property type="match status" value="1"/>
</dbReference>
<feature type="compositionally biased region" description="Acidic residues" evidence="6">
    <location>
        <begin position="1430"/>
        <end position="1439"/>
    </location>
</feature>
<dbReference type="Bgee" id="ENSOANG00000020444">
    <property type="expression patterns" value="Expressed in ovary and 7 other cell types or tissues"/>
</dbReference>
<feature type="compositionally biased region" description="Acidic residues" evidence="6">
    <location>
        <begin position="1391"/>
        <end position="1406"/>
    </location>
</feature>
<dbReference type="GO" id="GO:0005634">
    <property type="term" value="C:nucleus"/>
    <property type="evidence" value="ECO:0000318"/>
    <property type="project" value="GO_Central"/>
</dbReference>
<proteinExistence type="inferred from homology"/>
<feature type="region of interest" description="Disordered" evidence="6">
    <location>
        <begin position="1391"/>
        <end position="1439"/>
    </location>
</feature>
<dbReference type="Ensembl" id="ENSOANT00000053132.1">
    <property type="protein sequence ID" value="ENSOANP00000054059.1"/>
    <property type="gene ID" value="ENSOANG00000020444.3"/>
</dbReference>
<dbReference type="Proteomes" id="UP000002279">
    <property type="component" value="Chromosome X1"/>
</dbReference>
<gene>
    <name evidence="7" type="primary">FANCD2</name>
</gene>
<feature type="region of interest" description="Disordered" evidence="6">
    <location>
        <begin position="859"/>
        <end position="900"/>
    </location>
</feature>
<dbReference type="RefSeq" id="XP_028906475.1">
    <property type="nucleotide sequence ID" value="XM_029050642.2"/>
</dbReference>
<evidence type="ECO:0000256" key="1">
    <source>
        <dbReference type="ARBA" id="ARBA00004123"/>
    </source>
</evidence>
<comment type="similarity">
    <text evidence="5">Belongs to the Fanconi anemia protein FANCD2 family.</text>
</comment>
<evidence type="ECO:0000313" key="8">
    <source>
        <dbReference type="Proteomes" id="UP000002279"/>
    </source>
</evidence>
<keyword evidence="2" id="KW-1017">Isopeptide bond</keyword>
<accession>A0A6I8PP45</accession>
<dbReference type="GO" id="GO:0016604">
    <property type="term" value="C:nuclear body"/>
    <property type="evidence" value="ECO:0007669"/>
    <property type="project" value="Ensembl"/>
</dbReference>
<feature type="compositionally biased region" description="Basic and acidic residues" evidence="6">
    <location>
        <begin position="879"/>
        <end position="889"/>
    </location>
</feature>
<evidence type="ECO:0000256" key="2">
    <source>
        <dbReference type="ARBA" id="ARBA00022499"/>
    </source>
</evidence>
<dbReference type="GO" id="GO:0036297">
    <property type="term" value="P:interstrand cross-link repair"/>
    <property type="evidence" value="ECO:0000318"/>
    <property type="project" value="GO_Central"/>
</dbReference>
<evidence type="ECO:0000256" key="5">
    <source>
        <dbReference type="ARBA" id="ARBA00093456"/>
    </source>
</evidence>
<comment type="subcellular location">
    <subcellularLocation>
        <location evidence="1">Nucleus</location>
    </subcellularLocation>
</comment>
<dbReference type="GO" id="GO:0005730">
    <property type="term" value="C:nucleolus"/>
    <property type="evidence" value="ECO:0007669"/>
    <property type="project" value="Ensembl"/>
</dbReference>
<dbReference type="Pfam" id="PF14631">
    <property type="entry name" value="FancD2"/>
    <property type="match status" value="1"/>
</dbReference>
<dbReference type="GeneTree" id="ENSGT00390000016970"/>
<organism evidence="7 8">
    <name type="scientific">Ornithorhynchus anatinus</name>
    <name type="common">Duckbill platypus</name>
    <dbReference type="NCBI Taxonomy" id="9258"/>
    <lineage>
        <taxon>Eukaryota</taxon>
        <taxon>Metazoa</taxon>
        <taxon>Chordata</taxon>
        <taxon>Craniata</taxon>
        <taxon>Vertebrata</taxon>
        <taxon>Euteleostomi</taxon>
        <taxon>Mammalia</taxon>
        <taxon>Monotremata</taxon>
        <taxon>Ornithorhynchidae</taxon>
        <taxon>Ornithorhynchus</taxon>
    </lineage>
</organism>
<dbReference type="CDD" id="cd11721">
    <property type="entry name" value="FANCD2"/>
    <property type="match status" value="1"/>
</dbReference>
<dbReference type="PANTHER" id="PTHR32086">
    <property type="entry name" value="FANCONI ANEMIA GROUP D2 PROTEIN"/>
    <property type="match status" value="1"/>
</dbReference>
<evidence type="ECO:0000313" key="7">
    <source>
        <dbReference type="Ensembl" id="ENSOANP00000054059.1"/>
    </source>
</evidence>
<dbReference type="KEGG" id="oaa:103166447"/>
<dbReference type="InParanoid" id="A0A6I8PP45"/>